<dbReference type="InterPro" id="IPR029044">
    <property type="entry name" value="Nucleotide-diphossugar_trans"/>
</dbReference>
<dbReference type="STRING" id="583355.Caka_0397"/>
<dbReference type="SUPFAM" id="SSF53448">
    <property type="entry name" value="Nucleotide-diphospho-sugar transferases"/>
    <property type="match status" value="1"/>
</dbReference>
<dbReference type="Proteomes" id="UP000000925">
    <property type="component" value="Chromosome"/>
</dbReference>
<dbReference type="EMBL" id="CP001998">
    <property type="protein sequence ID" value="ADE53422.1"/>
    <property type="molecule type" value="Genomic_DNA"/>
</dbReference>
<organism evidence="1 2">
    <name type="scientific">Coraliomargarita akajimensis (strain DSM 45221 / IAM 15411 / JCM 23193 / KCTC 12865 / 04OKA010-24)</name>
    <dbReference type="NCBI Taxonomy" id="583355"/>
    <lineage>
        <taxon>Bacteria</taxon>
        <taxon>Pseudomonadati</taxon>
        <taxon>Verrucomicrobiota</taxon>
        <taxon>Opitutia</taxon>
        <taxon>Puniceicoccales</taxon>
        <taxon>Coraliomargaritaceae</taxon>
        <taxon>Coraliomargarita</taxon>
    </lineage>
</organism>
<dbReference type="AlphaFoldDB" id="D5EML6"/>
<dbReference type="Gene3D" id="3.90.550.10">
    <property type="entry name" value="Spore Coat Polysaccharide Biosynthesis Protein SpsA, Chain A"/>
    <property type="match status" value="1"/>
</dbReference>
<dbReference type="KEGG" id="caa:Caka_0397"/>
<evidence type="ECO:0000313" key="1">
    <source>
        <dbReference type="EMBL" id="ADE53422.1"/>
    </source>
</evidence>
<keyword evidence="2" id="KW-1185">Reference proteome</keyword>
<protein>
    <submittedName>
        <fullName evidence="1">Hemolytic protein HlpA-like protein</fullName>
    </submittedName>
</protein>
<evidence type="ECO:0000313" key="2">
    <source>
        <dbReference type="Proteomes" id="UP000000925"/>
    </source>
</evidence>
<dbReference type="HOGENOM" id="CLU_054735_0_0_0"/>
<dbReference type="RefSeq" id="WP_013042147.1">
    <property type="nucleotide sequence ID" value="NC_014008.1"/>
</dbReference>
<accession>D5EML6</accession>
<reference evidence="1 2" key="1">
    <citation type="journal article" date="2010" name="Stand. Genomic Sci.">
        <title>Complete genome sequence of Coraliomargarita akajimensis type strain (04OKA010-24).</title>
        <authorList>
            <person name="Mavromatis K."/>
            <person name="Abt B."/>
            <person name="Brambilla E."/>
            <person name="Lapidus A."/>
            <person name="Copeland A."/>
            <person name="Deshpande S."/>
            <person name="Nolan M."/>
            <person name="Lucas S."/>
            <person name="Tice H."/>
            <person name="Cheng J.F."/>
            <person name="Han C."/>
            <person name="Detter J.C."/>
            <person name="Woyke T."/>
            <person name="Goodwin L."/>
            <person name="Pitluck S."/>
            <person name="Held B."/>
            <person name="Brettin T."/>
            <person name="Tapia R."/>
            <person name="Ivanova N."/>
            <person name="Mikhailova N."/>
            <person name="Pati A."/>
            <person name="Liolios K."/>
            <person name="Chen A."/>
            <person name="Palaniappan K."/>
            <person name="Land M."/>
            <person name="Hauser L."/>
            <person name="Chang Y.J."/>
            <person name="Jeffries C.D."/>
            <person name="Rohde M."/>
            <person name="Goker M."/>
            <person name="Bristow J."/>
            <person name="Eisen J.A."/>
            <person name="Markowitz V."/>
            <person name="Hugenholtz P."/>
            <person name="Klenk H.P."/>
            <person name="Kyrpides N.C."/>
        </authorList>
    </citation>
    <scope>NUCLEOTIDE SEQUENCE [LARGE SCALE GENOMIC DNA]</scope>
    <source>
        <strain evidence="2">DSM 45221 / IAM 15411 / JCM 23193 / KCTC 12865</strain>
    </source>
</reference>
<name>D5EML6_CORAD</name>
<sequence length="312" mass="36494">MDTPILIIHFNRPASTRRQLDALAHVRPTRLWILCDGAREGRHEERELVAEVRSMLDVIPWDCEVRRIYRERNYGLKRNIHEGITEFLNACGCGIILEDDCIPTASFFPYCTDLLERYADVEKVFTISGYTDIKQHVQMANSYQFSNYFSCWGWATWNRAWQHYDPELSGYRNPNEWSSIVHRLRLNVVQRLYWKYIFSRVLSGKTASWAYRFQLSIWQQSGLAITPAVNLIENIGFNEAATNTAGLTQFAVAKQEMEFPLRHPKDIRADRTMDRWIEDHWHSKSLVVRMRWALMKLKAALCVSGRSGRTVG</sequence>
<dbReference type="eggNOG" id="COG1216">
    <property type="taxonomic scope" value="Bacteria"/>
</dbReference>
<proteinExistence type="predicted"/>
<gene>
    <name evidence="1" type="ordered locus">Caka_0397</name>
</gene>
<dbReference type="OrthoDB" id="5180856at2"/>